<evidence type="ECO:0000313" key="8">
    <source>
        <dbReference type="EMBL" id="KAK4873612.1"/>
    </source>
</evidence>
<dbReference type="InterPro" id="IPR013083">
    <property type="entry name" value="Znf_RING/FYVE/PHD"/>
</dbReference>
<evidence type="ECO:0000256" key="3">
    <source>
        <dbReference type="ARBA" id="ARBA00022833"/>
    </source>
</evidence>
<comment type="function">
    <text evidence="4">E3 ubiquitin-protein ligase that mediates ubiquitination and subsequent proteasomal degradation of target proteins. E3 ubiquitin ligases accept ubiquitin from an E2 ubiquitin-conjugating enzyme in the form of a thioester and then directly transfers the ubiquitin to targeted substrates. It probably triggers the ubiquitin-mediated degradation of different substrates.</text>
</comment>
<evidence type="ECO:0000256" key="1">
    <source>
        <dbReference type="ARBA" id="ARBA00022723"/>
    </source>
</evidence>
<dbReference type="GO" id="GO:0008270">
    <property type="term" value="F:zinc ion binding"/>
    <property type="evidence" value="ECO:0007669"/>
    <property type="project" value="UniProtKB-KW"/>
</dbReference>
<gene>
    <name evidence="8" type="ORF">RN001_012972</name>
</gene>
<dbReference type="EMBL" id="JARPUR010000006">
    <property type="protein sequence ID" value="KAK4873612.1"/>
    <property type="molecule type" value="Genomic_DNA"/>
</dbReference>
<comment type="caution">
    <text evidence="8">The sequence shown here is derived from an EMBL/GenBank/DDBJ whole genome shotgun (WGS) entry which is preliminary data.</text>
</comment>
<evidence type="ECO:0000259" key="7">
    <source>
        <dbReference type="PROSITE" id="PS51081"/>
    </source>
</evidence>
<evidence type="ECO:0000256" key="5">
    <source>
        <dbReference type="PROSITE-ProRule" id="PRU00455"/>
    </source>
</evidence>
<evidence type="ECO:0000256" key="2">
    <source>
        <dbReference type="ARBA" id="ARBA00022771"/>
    </source>
</evidence>
<protein>
    <recommendedName>
        <fullName evidence="7">SIAH-type domain-containing protein</fullName>
    </recommendedName>
</protein>
<proteinExistence type="predicted"/>
<dbReference type="Pfam" id="PF21361">
    <property type="entry name" value="Sina_ZnF"/>
    <property type="match status" value="3"/>
</dbReference>
<name>A0AAN7NZB6_9COLE</name>
<dbReference type="Proteomes" id="UP001353858">
    <property type="component" value="Unassembled WGS sequence"/>
</dbReference>
<feature type="domain" description="SIAH-type" evidence="7">
    <location>
        <begin position="821"/>
        <end position="879"/>
    </location>
</feature>
<dbReference type="Gene3D" id="3.30.40.10">
    <property type="entry name" value="Zinc/RING finger domain, C3HC4 (zinc finger)"/>
    <property type="match status" value="3"/>
</dbReference>
<reference evidence="9" key="1">
    <citation type="submission" date="2023-01" db="EMBL/GenBank/DDBJ databases">
        <title>Key to firefly adult light organ development and bioluminescence: homeobox transcription factors regulate luciferase expression and transportation to peroxisome.</title>
        <authorList>
            <person name="Fu X."/>
        </authorList>
    </citation>
    <scope>NUCLEOTIDE SEQUENCE [LARGE SCALE GENOMIC DNA]</scope>
</reference>
<keyword evidence="3" id="KW-0862">Zinc</keyword>
<keyword evidence="9" id="KW-1185">Reference proteome</keyword>
<evidence type="ECO:0000256" key="6">
    <source>
        <dbReference type="SAM" id="MobiDB-lite"/>
    </source>
</evidence>
<keyword evidence="1" id="KW-0479">Metal-binding</keyword>
<feature type="region of interest" description="Disordered" evidence="6">
    <location>
        <begin position="650"/>
        <end position="671"/>
    </location>
</feature>
<evidence type="ECO:0000313" key="9">
    <source>
        <dbReference type="Proteomes" id="UP001353858"/>
    </source>
</evidence>
<accession>A0AAN7NZB6</accession>
<feature type="domain" description="SIAH-type" evidence="7">
    <location>
        <begin position="412"/>
        <end position="470"/>
    </location>
</feature>
<dbReference type="PROSITE" id="PS51081">
    <property type="entry name" value="ZF_SIAH"/>
    <property type="match status" value="3"/>
</dbReference>
<dbReference type="PANTHER" id="PTHR46632">
    <property type="entry name" value="E3 UBIQUITIN-PROTEIN LIGASE SINA-LIKE 4"/>
    <property type="match status" value="1"/>
</dbReference>
<sequence length="1220" mass="141119">MTTKQSVNYILPIEIATSLICNSCNEYLSCGPVTIQNKAYICGRCHTGEGILQLIFEAAMTDFSFPCKYDKNGCEEKVVFNYAHEHEIKCLYRLTHCPVLCCPQQTLFSQLHDHFKNFHSKCILKNNRFKLDLLNNKKQIFMMSDNDCIVLIKYNFTKADRCLQLHVAPIIETKNKRVNRYKLHILNGLDLDNSSSISLSQKLCHLYNSESLETGQFDVINVNDYLAILNYPATVHIQISLLCSVSSQTFISCKTDEIASELDEVIEENAREVLEKYAIKNCYPIYVDTKVNKMEDFFLPCQWKGCTHFGKKLQILKHQDECKFKLYVCPFLENCDQDIIFARFILNMTTEGSPKYILPDKIATTLICNYCHGYLSCGPIKIRQEMYACGHCVTNGGDEVILPRIFENFLTNFVFPCKYYKEGCKKTVQFNDTQKHESKCSYRKISCPKLNCVETILALNLYNHFQKHHLKQIVENFQFRIDLKENDTQNLIIYESDCIVVIKYCYTRATNNLRLSIAPVVEKFQTVDKYKLQICNENEVDNDISFSQQICHLYNNQYLETGNFDYIILSDYLSILNNPKALIIKIFLIYSNNTSPTTETLSTNNTGEFAPLNDVDEENAKQILQKCIVSTESNREMNFDNTNSGSVFLSSNPEGFNSGRKKPTASRRTNSIGFLGNTNTNAYSHRPETLVVEKPKDLVVPCQWKGCKHSDEEQKILKHQDECEFKLYICPFLADCEQSLHKFNSSFFNHLETHEEITMEPTPKYILPDEIAKKMICSYCHGYLSCGPIKMQKGSHVCGRCNIKGEDEGILPHIFEIFMANFTFPCKHYKEGCTKTVLFNDTQKHESKCSHRIIICPELICTDEILIMNLYDHFRKHHLSSIIENCQLKLDLNENCEQNLLIYESDCAVVIKYRYSQATKSLQLSVAPVNEKVGTVDKYKLQICNGDDVDNNINLSLKLCHLYNYKHLEAGEFENVNLNDYLGILNYPKVVIIKIFFKYSNSISVTTETLIASKTDEIAALDDLDEENASEKLQKIRHSMYGYKDNNDSNTVVPCQWKDCKKSDEKKKILKHQDECEFKLYICPFLEDCEEGLYKFNSFFNHLTTHGQYCSNPNKISILLYNPNTLYRKEKVYNYFTILNRDVVRITCTIGASGDWRFVCSSSVNIKVNVYFSHKHCRLIFKEEEKSNQKCVEYQKYQMPFSGCFVDYPRLNAVLKIETC</sequence>
<dbReference type="AlphaFoldDB" id="A0AAN7NZB6"/>
<dbReference type="SUPFAM" id="SSF49599">
    <property type="entry name" value="TRAF domain-like"/>
    <property type="match status" value="3"/>
</dbReference>
<dbReference type="InterPro" id="IPR044286">
    <property type="entry name" value="SINL_plant"/>
</dbReference>
<evidence type="ECO:0000256" key="4">
    <source>
        <dbReference type="ARBA" id="ARBA00024004"/>
    </source>
</evidence>
<organism evidence="8 9">
    <name type="scientific">Aquatica leii</name>
    <dbReference type="NCBI Taxonomy" id="1421715"/>
    <lineage>
        <taxon>Eukaryota</taxon>
        <taxon>Metazoa</taxon>
        <taxon>Ecdysozoa</taxon>
        <taxon>Arthropoda</taxon>
        <taxon>Hexapoda</taxon>
        <taxon>Insecta</taxon>
        <taxon>Pterygota</taxon>
        <taxon>Neoptera</taxon>
        <taxon>Endopterygota</taxon>
        <taxon>Coleoptera</taxon>
        <taxon>Polyphaga</taxon>
        <taxon>Elateriformia</taxon>
        <taxon>Elateroidea</taxon>
        <taxon>Lampyridae</taxon>
        <taxon>Luciolinae</taxon>
        <taxon>Aquatica</taxon>
    </lineage>
</organism>
<feature type="domain" description="SIAH-type" evidence="7">
    <location>
        <begin position="62"/>
        <end position="120"/>
    </location>
</feature>
<keyword evidence="2 5" id="KW-0863">Zinc-finger</keyword>
<dbReference type="InterPro" id="IPR013010">
    <property type="entry name" value="Znf_SIAH"/>
</dbReference>
<dbReference type="PANTHER" id="PTHR46632:SF16">
    <property type="entry name" value="E3 UBIQUITIN-PROTEIN LIGASE SINA-LIKE 10"/>
    <property type="match status" value="1"/>
</dbReference>